<protein>
    <submittedName>
        <fullName evidence="2">Uncharacterized protein</fullName>
    </submittedName>
</protein>
<dbReference type="GO" id="GO:0005549">
    <property type="term" value="F:odorant binding"/>
    <property type="evidence" value="ECO:0007669"/>
    <property type="project" value="InterPro"/>
</dbReference>
<evidence type="ECO:0000313" key="3">
    <source>
        <dbReference type="Proteomes" id="UP000801492"/>
    </source>
</evidence>
<accession>A0A8K0DA40</accession>
<keyword evidence="1" id="KW-0732">Signal</keyword>
<sequence>MKICVFLILLVAYGNFALNVTMRDIRNLWKGTVAPYSSQYIRKSGGNQNNAVNVFYRYGKMPNDPHLKCYFSCLCFELKVFPSTGEVDVKKWADLFDFLDISLARKCSNSIERDPCQRAYLMVKCVHDHLSKLYPQ</sequence>
<feature type="chain" id="PRO_5035443261" evidence="1">
    <location>
        <begin position="18"/>
        <end position="136"/>
    </location>
</feature>
<dbReference type="OrthoDB" id="6601693at2759"/>
<reference evidence="2" key="1">
    <citation type="submission" date="2019-08" db="EMBL/GenBank/DDBJ databases">
        <title>The genome of the North American firefly Photinus pyralis.</title>
        <authorList>
            <consortium name="Photinus pyralis genome working group"/>
            <person name="Fallon T.R."/>
            <person name="Sander Lower S.E."/>
            <person name="Weng J.-K."/>
        </authorList>
    </citation>
    <scope>NUCLEOTIDE SEQUENCE</scope>
    <source>
        <strain evidence="2">TRF0915ILg1</strain>
        <tissue evidence="2">Whole body</tissue>
    </source>
</reference>
<gene>
    <name evidence="2" type="ORF">ILUMI_03911</name>
</gene>
<dbReference type="Proteomes" id="UP000801492">
    <property type="component" value="Unassembled WGS sequence"/>
</dbReference>
<evidence type="ECO:0000256" key="1">
    <source>
        <dbReference type="SAM" id="SignalP"/>
    </source>
</evidence>
<name>A0A8K0DA40_IGNLU</name>
<dbReference type="InterPro" id="IPR006170">
    <property type="entry name" value="PBP/GOBP"/>
</dbReference>
<dbReference type="SUPFAM" id="SSF47565">
    <property type="entry name" value="Insect pheromone/odorant-binding proteins"/>
    <property type="match status" value="1"/>
</dbReference>
<comment type="caution">
    <text evidence="2">The sequence shown here is derived from an EMBL/GenBank/DDBJ whole genome shotgun (WGS) entry which is preliminary data.</text>
</comment>
<keyword evidence="3" id="KW-1185">Reference proteome</keyword>
<dbReference type="Pfam" id="PF01395">
    <property type="entry name" value="PBP_GOBP"/>
    <property type="match status" value="1"/>
</dbReference>
<dbReference type="AlphaFoldDB" id="A0A8K0DA40"/>
<proteinExistence type="predicted"/>
<dbReference type="EMBL" id="VTPC01001348">
    <property type="protein sequence ID" value="KAF2902273.1"/>
    <property type="molecule type" value="Genomic_DNA"/>
</dbReference>
<dbReference type="Gene3D" id="1.10.238.20">
    <property type="entry name" value="Pheromone/general odorant binding protein domain"/>
    <property type="match status" value="1"/>
</dbReference>
<dbReference type="InterPro" id="IPR036728">
    <property type="entry name" value="PBP_GOBP_sf"/>
</dbReference>
<feature type="signal peptide" evidence="1">
    <location>
        <begin position="1"/>
        <end position="17"/>
    </location>
</feature>
<dbReference type="CDD" id="cd23992">
    <property type="entry name" value="PBP_GOBP"/>
    <property type="match status" value="1"/>
</dbReference>
<dbReference type="SMART" id="SM00708">
    <property type="entry name" value="PhBP"/>
    <property type="match status" value="1"/>
</dbReference>
<organism evidence="2 3">
    <name type="scientific">Ignelater luminosus</name>
    <name type="common">Cucubano</name>
    <name type="synonym">Pyrophorus luminosus</name>
    <dbReference type="NCBI Taxonomy" id="2038154"/>
    <lineage>
        <taxon>Eukaryota</taxon>
        <taxon>Metazoa</taxon>
        <taxon>Ecdysozoa</taxon>
        <taxon>Arthropoda</taxon>
        <taxon>Hexapoda</taxon>
        <taxon>Insecta</taxon>
        <taxon>Pterygota</taxon>
        <taxon>Neoptera</taxon>
        <taxon>Endopterygota</taxon>
        <taxon>Coleoptera</taxon>
        <taxon>Polyphaga</taxon>
        <taxon>Elateriformia</taxon>
        <taxon>Elateroidea</taxon>
        <taxon>Elateridae</taxon>
        <taxon>Agrypninae</taxon>
        <taxon>Pyrophorini</taxon>
        <taxon>Ignelater</taxon>
    </lineage>
</organism>
<evidence type="ECO:0000313" key="2">
    <source>
        <dbReference type="EMBL" id="KAF2902273.1"/>
    </source>
</evidence>